<proteinExistence type="predicted"/>
<accession>A1AQB2</accession>
<dbReference type="KEGG" id="ppd:Ppro_1923"/>
<dbReference type="Proteomes" id="UP000006732">
    <property type="component" value="Chromosome"/>
</dbReference>
<organism evidence="2 3">
    <name type="scientific">Pelobacter propionicus (strain DSM 2379 / NBRC 103807 / OttBd1)</name>
    <dbReference type="NCBI Taxonomy" id="338966"/>
    <lineage>
        <taxon>Bacteria</taxon>
        <taxon>Pseudomonadati</taxon>
        <taxon>Thermodesulfobacteriota</taxon>
        <taxon>Desulfuromonadia</taxon>
        <taxon>Desulfuromonadales</taxon>
        <taxon>Desulfuromonadaceae</taxon>
        <taxon>Pelobacter</taxon>
    </lineage>
</organism>
<evidence type="ECO:0000313" key="3">
    <source>
        <dbReference type="Proteomes" id="UP000006732"/>
    </source>
</evidence>
<evidence type="ECO:0000313" key="2">
    <source>
        <dbReference type="EMBL" id="ABK99532.1"/>
    </source>
</evidence>
<protein>
    <submittedName>
        <fullName evidence="2">Uncharacterized protein</fullName>
    </submittedName>
</protein>
<sequence>MSLPDFLSFLCSPVSQSLPIAVFFYRVGLPPALQYPSNHRARPRIRQKETIRNNQKQADHCRTDAQKSNGLPDMKYSPDD</sequence>
<dbReference type="EMBL" id="CP000482">
    <property type="protein sequence ID" value="ABK99532.1"/>
    <property type="molecule type" value="Genomic_DNA"/>
</dbReference>
<reference evidence="2 3" key="1">
    <citation type="submission" date="2006-10" db="EMBL/GenBank/DDBJ databases">
        <title>Complete sequence of chromosome of Pelobacter propionicus DSM 2379.</title>
        <authorList>
            <consortium name="US DOE Joint Genome Institute"/>
            <person name="Copeland A."/>
            <person name="Lucas S."/>
            <person name="Lapidus A."/>
            <person name="Barry K."/>
            <person name="Detter J.C."/>
            <person name="Glavina del Rio T."/>
            <person name="Hammon N."/>
            <person name="Israni S."/>
            <person name="Dalin E."/>
            <person name="Tice H."/>
            <person name="Pitluck S."/>
            <person name="Saunders E."/>
            <person name="Brettin T."/>
            <person name="Bruce D."/>
            <person name="Han C."/>
            <person name="Tapia R."/>
            <person name="Schmutz J."/>
            <person name="Larimer F."/>
            <person name="Land M."/>
            <person name="Hauser L."/>
            <person name="Kyrpides N."/>
            <person name="Kim E."/>
            <person name="Lovley D."/>
            <person name="Richardson P."/>
        </authorList>
    </citation>
    <scope>NUCLEOTIDE SEQUENCE [LARGE SCALE GENOMIC DNA]</scope>
    <source>
        <strain evidence="3">DSM 2379 / NBRC 103807 / OttBd1</strain>
    </source>
</reference>
<dbReference type="HOGENOM" id="CLU_2586601_0_0_7"/>
<keyword evidence="3" id="KW-1185">Reference proteome</keyword>
<dbReference type="AlphaFoldDB" id="A1AQB2"/>
<dbReference type="STRING" id="338966.Ppro_1923"/>
<evidence type="ECO:0000256" key="1">
    <source>
        <dbReference type="SAM" id="MobiDB-lite"/>
    </source>
</evidence>
<name>A1AQB2_PELPD</name>
<feature type="compositionally biased region" description="Basic and acidic residues" evidence="1">
    <location>
        <begin position="46"/>
        <end position="65"/>
    </location>
</feature>
<gene>
    <name evidence="2" type="ordered locus">Ppro_1923</name>
</gene>
<feature type="region of interest" description="Disordered" evidence="1">
    <location>
        <begin position="36"/>
        <end position="80"/>
    </location>
</feature>